<name>A0AA85GDH0_9TREM</name>
<dbReference type="Gene3D" id="1.25.40.10">
    <property type="entry name" value="Tetratricopeptide repeat domain"/>
    <property type="match status" value="1"/>
</dbReference>
<organism evidence="8 11">
    <name type="scientific">Schistosoma rodhaini</name>
    <dbReference type="NCBI Taxonomy" id="6188"/>
    <lineage>
        <taxon>Eukaryota</taxon>
        <taxon>Metazoa</taxon>
        <taxon>Spiralia</taxon>
        <taxon>Lophotrochozoa</taxon>
        <taxon>Platyhelminthes</taxon>
        <taxon>Trematoda</taxon>
        <taxon>Digenea</taxon>
        <taxon>Strigeidida</taxon>
        <taxon>Schistosomatoidea</taxon>
        <taxon>Schistosomatidae</taxon>
        <taxon>Schistosoma</taxon>
    </lineage>
</organism>
<dbReference type="PANTHER" id="PTHR12760">
    <property type="entry name" value="TETRATRICOPEPTIDE REPEAT PROTEIN"/>
    <property type="match status" value="1"/>
</dbReference>
<evidence type="ECO:0000313" key="9">
    <source>
        <dbReference type="WBParaSite" id="SRDH1_92610.1"/>
    </source>
</evidence>
<dbReference type="WBParaSite" id="SRDH1_92610.2">
    <property type="protein sequence ID" value="SRDH1_92610.2"/>
    <property type="gene ID" value="SRDH1_92610"/>
</dbReference>
<dbReference type="InterPro" id="IPR011990">
    <property type="entry name" value="TPR-like_helical_dom_sf"/>
</dbReference>
<feature type="region of interest" description="Disordered" evidence="6">
    <location>
        <begin position="325"/>
        <end position="351"/>
    </location>
</feature>
<evidence type="ECO:0000313" key="8">
    <source>
        <dbReference type="Proteomes" id="UP000050792"/>
    </source>
</evidence>
<keyword evidence="8" id="KW-1185">Reference proteome</keyword>
<evidence type="ECO:0000256" key="5">
    <source>
        <dbReference type="RuleBase" id="RU367091"/>
    </source>
</evidence>
<dbReference type="WBParaSite" id="SRDH1_92610.3">
    <property type="protein sequence ID" value="SRDH1_92610.3"/>
    <property type="gene ID" value="SRDH1_92610"/>
</dbReference>
<reference evidence="9 10" key="2">
    <citation type="submission" date="2023-11" db="UniProtKB">
        <authorList>
            <consortium name="WormBaseParasite"/>
        </authorList>
    </citation>
    <scope>IDENTIFICATION</scope>
</reference>
<feature type="domain" description="EMC2 TPR-like" evidence="7">
    <location>
        <begin position="121"/>
        <end position="230"/>
    </location>
</feature>
<keyword evidence="3 4" id="KW-0802">TPR repeat</keyword>
<feature type="compositionally biased region" description="Polar residues" evidence="6">
    <location>
        <begin position="325"/>
        <end position="350"/>
    </location>
</feature>
<evidence type="ECO:0000313" key="11">
    <source>
        <dbReference type="WBParaSite" id="SRDH1_92610.4"/>
    </source>
</evidence>
<evidence type="ECO:0000256" key="1">
    <source>
        <dbReference type="ARBA" id="ARBA00010361"/>
    </source>
</evidence>
<evidence type="ECO:0000256" key="6">
    <source>
        <dbReference type="SAM" id="MobiDB-lite"/>
    </source>
</evidence>
<dbReference type="InterPro" id="IPR019734">
    <property type="entry name" value="TPR_rpt"/>
</dbReference>
<evidence type="ECO:0000313" key="10">
    <source>
        <dbReference type="WBParaSite" id="SRDH1_92610.2"/>
    </source>
</evidence>
<keyword evidence="2" id="KW-0677">Repeat</keyword>
<comment type="function">
    <text evidence="5">Part of the endoplasmic reticulum membrane protein complex (EMC) that enables the energy-independent insertion into endoplasmic reticulum membranes of newly synthesized membrane proteins.</text>
</comment>
<dbReference type="InterPro" id="IPR055217">
    <property type="entry name" value="TPR_EMC2"/>
</dbReference>
<dbReference type="PROSITE" id="PS50005">
    <property type="entry name" value="TPR"/>
    <property type="match status" value="1"/>
</dbReference>
<dbReference type="AlphaFoldDB" id="A0AA85GDH0"/>
<keyword evidence="5" id="KW-0472">Membrane</keyword>
<evidence type="ECO:0000256" key="2">
    <source>
        <dbReference type="ARBA" id="ARBA00022737"/>
    </source>
</evidence>
<dbReference type="GO" id="GO:0072546">
    <property type="term" value="C:EMC complex"/>
    <property type="evidence" value="ECO:0007669"/>
    <property type="project" value="UniProtKB-UniRule"/>
</dbReference>
<comment type="subcellular location">
    <subcellularLocation>
        <location evidence="5">Endoplasmic reticulum membrane</location>
        <topology evidence="5">Peripheral membrane protein</topology>
        <orientation evidence="5">Cytoplasmic side</orientation>
    </subcellularLocation>
</comment>
<protein>
    <recommendedName>
        <fullName evidence="5">ER membrane protein complex subunit 2</fullName>
    </recommendedName>
</protein>
<dbReference type="WBParaSite" id="SRDH1_92610.4">
    <property type="protein sequence ID" value="SRDH1_92610.4"/>
    <property type="gene ID" value="SRDH1_92610"/>
</dbReference>
<evidence type="ECO:0000259" key="7">
    <source>
        <dbReference type="Pfam" id="PF22890"/>
    </source>
</evidence>
<dbReference type="Pfam" id="PF22890">
    <property type="entry name" value="TPR_EMC2"/>
    <property type="match status" value="1"/>
</dbReference>
<evidence type="ECO:0000256" key="4">
    <source>
        <dbReference type="PROSITE-ProRule" id="PRU00339"/>
    </source>
</evidence>
<proteinExistence type="inferred from homology"/>
<dbReference type="InterPro" id="IPR039856">
    <property type="entry name" value="EMC2-like"/>
</dbReference>
<dbReference type="SUPFAM" id="SSF48452">
    <property type="entry name" value="TPR-like"/>
    <property type="match status" value="1"/>
</dbReference>
<accession>A0AA85GDH0</accession>
<feature type="repeat" description="TPR" evidence="4">
    <location>
        <begin position="118"/>
        <end position="151"/>
    </location>
</feature>
<dbReference type="WBParaSite" id="SRDH1_92610.1">
    <property type="protein sequence ID" value="SRDH1_92610.1"/>
    <property type="gene ID" value="SRDH1_92610"/>
</dbReference>
<comment type="subunit">
    <text evidence="5">Component of the ER membrane protein complex (EMC).</text>
</comment>
<dbReference type="Proteomes" id="UP000050792">
    <property type="component" value="Unassembled WGS sequence"/>
</dbReference>
<evidence type="ECO:0000256" key="3">
    <source>
        <dbReference type="ARBA" id="ARBA00022803"/>
    </source>
</evidence>
<reference evidence="8" key="1">
    <citation type="submission" date="2022-06" db="EMBL/GenBank/DDBJ databases">
        <authorList>
            <person name="Berger JAMES D."/>
            <person name="Berger JAMES D."/>
        </authorList>
    </citation>
    <scope>NUCLEOTIDE SEQUENCE [LARGE SCALE GENOMIC DNA]</scope>
</reference>
<sequence length="479" mass="54078">MQLRDISICSEIRRIVYGFMTVILAVVCDILKNKQKSHGCISKQRALDELRAIRESGLRENEKVIDLWKLSLCDHIDKLGYEKYSILEQVFIAALDMGDDDLACECLDRLLAKFRNSCRVNRLFGMYLESKGNFEDAQNVYSKLIKDDPTNTLARKRMITILIAQQKIPEAINELREYLKIFMSDFEAWNELADLYLSECDYKHAAFCMEEMILSNPSNHLYYQRYAEIKYTEGGTENLELARAYYSQACLLCPNNLRSLYGLLLTCSALDNHLSKSIKILPLTTENKLHNGPSVGNTYSSIVNDNLGVNANHHSNQSSRLNINQVSPKQQHISSLSTVSPPQASSLSSTDKNRQLAKWAAEQIRLIYMSAGTTPGLSSSSTTCIKSTKCHKQQSTKKHPGHISNNKDNHTAITGSSSNNNSCFSNTDNPNSVTSFKDAVIVYDTVNPVDMRVHNLEENDHSDVEDDHCHQIVCDKKTK</sequence>
<keyword evidence="5" id="KW-0256">Endoplasmic reticulum</keyword>
<comment type="similarity">
    <text evidence="1 5">Belongs to the EMC2 family.</text>
</comment>